<evidence type="ECO:0000256" key="6">
    <source>
        <dbReference type="HAMAP-Rule" id="MF_00479"/>
    </source>
</evidence>
<dbReference type="GO" id="GO:0009055">
    <property type="term" value="F:electron transfer activity"/>
    <property type="evidence" value="ECO:0007669"/>
    <property type="project" value="InterPro"/>
</dbReference>
<dbReference type="Pfam" id="PF04205">
    <property type="entry name" value="FMN_bind"/>
    <property type="match status" value="2"/>
</dbReference>
<feature type="domain" description="FMN-binding" evidence="8">
    <location>
        <begin position="99"/>
        <end position="195"/>
    </location>
</feature>
<keyword evidence="5 6" id="KW-0249">Electron transport</keyword>
<keyword evidence="10" id="KW-1185">Reference proteome</keyword>
<keyword evidence="2 6" id="KW-0597">Phosphoprotein</keyword>
<protein>
    <recommendedName>
        <fullName evidence="6">Ion-translocating oxidoreductase complex subunit G</fullName>
        <ecNumber evidence="6">7.-.-.-</ecNumber>
    </recommendedName>
    <alternativeName>
        <fullName evidence="6">Rnf electron transport complex subunit G</fullName>
    </alternativeName>
</protein>
<dbReference type="STRING" id="879243.Poras_0656"/>
<evidence type="ECO:0000256" key="3">
    <source>
        <dbReference type="ARBA" id="ARBA00022630"/>
    </source>
</evidence>
<evidence type="ECO:0000256" key="5">
    <source>
        <dbReference type="ARBA" id="ARBA00022982"/>
    </source>
</evidence>
<keyword evidence="6" id="KW-0997">Cell inner membrane</keyword>
<dbReference type="InterPro" id="IPR010209">
    <property type="entry name" value="Ion_transpt_RnfG/RsxG"/>
</dbReference>
<dbReference type="RefSeq" id="WP_004330705.1">
    <property type="nucleotide sequence ID" value="NC_015501.1"/>
</dbReference>
<feature type="domain" description="FMN-binding" evidence="8">
    <location>
        <begin position="289"/>
        <end position="372"/>
    </location>
</feature>
<dbReference type="GO" id="GO:0022900">
    <property type="term" value="P:electron transport chain"/>
    <property type="evidence" value="ECO:0007669"/>
    <property type="project" value="UniProtKB-UniRule"/>
</dbReference>
<dbReference type="GO" id="GO:0005886">
    <property type="term" value="C:plasma membrane"/>
    <property type="evidence" value="ECO:0007669"/>
    <property type="project" value="UniProtKB-SubCell"/>
</dbReference>
<evidence type="ECO:0000313" key="10">
    <source>
        <dbReference type="Proteomes" id="UP000006545"/>
    </source>
</evidence>
<dbReference type="EMBL" id="CP002689">
    <property type="protein sequence ID" value="AEE12606.1"/>
    <property type="molecule type" value="Genomic_DNA"/>
</dbReference>
<accession>F4KJG3</accession>
<dbReference type="SMART" id="SM00900">
    <property type="entry name" value="FMN_bind"/>
    <property type="match status" value="2"/>
</dbReference>
<dbReference type="Proteomes" id="UP000006545">
    <property type="component" value="Chromosome"/>
</dbReference>
<dbReference type="NCBIfam" id="TIGR01947">
    <property type="entry name" value="rnfG"/>
    <property type="match status" value="1"/>
</dbReference>
<comment type="function">
    <text evidence="6">Part of a membrane-bound complex that couples electron transfer with translocation of ions across the membrane.</text>
</comment>
<dbReference type="InterPro" id="IPR007329">
    <property type="entry name" value="FMN-bd"/>
</dbReference>
<dbReference type="PANTHER" id="PTHR36118">
    <property type="entry name" value="ION-TRANSLOCATING OXIDOREDUCTASE COMPLEX SUBUNIT G"/>
    <property type="match status" value="1"/>
</dbReference>
<dbReference type="PANTHER" id="PTHR36118:SF1">
    <property type="entry name" value="ION-TRANSLOCATING OXIDOREDUCTASE COMPLEX SUBUNIT G"/>
    <property type="match status" value="1"/>
</dbReference>
<evidence type="ECO:0000256" key="1">
    <source>
        <dbReference type="ARBA" id="ARBA00022448"/>
    </source>
</evidence>
<evidence type="ECO:0000259" key="8">
    <source>
        <dbReference type="SMART" id="SM00900"/>
    </source>
</evidence>
<keyword evidence="6 7" id="KW-0472">Membrane</keyword>
<comment type="similarity">
    <text evidence="6">Belongs to the RnfG family.</text>
</comment>
<name>F4KJG3_PORAD</name>
<feature type="modified residue" description="FMN phosphoryl threonine" evidence="6">
    <location>
        <position position="178"/>
    </location>
</feature>
<evidence type="ECO:0000313" key="9">
    <source>
        <dbReference type="EMBL" id="AEE12606.1"/>
    </source>
</evidence>
<dbReference type="eggNOG" id="COG4659">
    <property type="taxonomic scope" value="Bacteria"/>
</dbReference>
<feature type="transmembrane region" description="Helical" evidence="7">
    <location>
        <begin position="12"/>
        <end position="32"/>
    </location>
</feature>
<dbReference type="GO" id="GO:0010181">
    <property type="term" value="F:FMN binding"/>
    <property type="evidence" value="ECO:0007669"/>
    <property type="project" value="InterPro"/>
</dbReference>
<keyword evidence="3 6" id="KW-0285">Flavoprotein</keyword>
<reference evidence="10" key="1">
    <citation type="submission" date="2011-04" db="EMBL/GenBank/DDBJ databases">
        <title>The complete genome of Porphyromonas asaccharolytica DSM 20707.</title>
        <authorList>
            <person name="Lucas S."/>
            <person name="Han J."/>
            <person name="Lapidus A."/>
            <person name="Bruce D."/>
            <person name="Goodwin L."/>
            <person name="Pitluck S."/>
            <person name="Peters L."/>
            <person name="Kyrpides N."/>
            <person name="Mavromatis K."/>
            <person name="Ivanova N."/>
            <person name="Ovchinnikova G."/>
            <person name="Pagani I."/>
            <person name="Lu M."/>
            <person name="Detter J.C."/>
            <person name="Tapia R."/>
            <person name="Han C."/>
            <person name="Land M."/>
            <person name="Hauser L."/>
            <person name="Markowitz V."/>
            <person name="Cheng J.-F."/>
            <person name="Hugenholtz P."/>
            <person name="Woyke T."/>
            <person name="Wu D."/>
            <person name="Gronow S."/>
            <person name="Wellnitz S."/>
            <person name="Brambilla E."/>
            <person name="Klenk H.-P."/>
            <person name="Eisen J.A."/>
        </authorList>
    </citation>
    <scope>NUCLEOTIDE SEQUENCE [LARGE SCALE GENOMIC DNA]</scope>
    <source>
        <strain evidence="10">ATCC 25260 / DSM 20707 / VPI 4198</strain>
    </source>
</reference>
<dbReference type="KEGG" id="pah:Poras_0656"/>
<dbReference type="EC" id="7.-.-.-" evidence="6"/>
<organism evidence="9 10">
    <name type="scientific">Porphyromonas asaccharolytica (strain ATCC 25260 / DSM 20707 / BCRC 10618 / CCUG 7834 / JCM 6326 / LMG 13178 / VPI 4198 / B440)</name>
    <name type="common">Bacteroides asaccharolyticus</name>
    <dbReference type="NCBI Taxonomy" id="879243"/>
    <lineage>
        <taxon>Bacteria</taxon>
        <taxon>Pseudomonadati</taxon>
        <taxon>Bacteroidota</taxon>
        <taxon>Bacteroidia</taxon>
        <taxon>Bacteroidales</taxon>
        <taxon>Porphyromonadaceae</taxon>
        <taxon>Porphyromonas</taxon>
    </lineage>
</organism>
<dbReference type="HOGENOM" id="CLU_805868_0_0_10"/>
<gene>
    <name evidence="6" type="primary">rnfG</name>
    <name evidence="9" type="ordered locus">Poras_0656</name>
</gene>
<comment type="subunit">
    <text evidence="6">The complex is composed of six subunits: RnfA, RnfB, RnfC, RnfD, RnfE and RnfG.</text>
</comment>
<evidence type="ECO:0000256" key="7">
    <source>
        <dbReference type="SAM" id="Phobius"/>
    </source>
</evidence>
<dbReference type="AlphaFoldDB" id="F4KJG3"/>
<keyword evidence="4 6" id="KW-0288">FMN</keyword>
<keyword evidence="6 7" id="KW-0812">Transmembrane</keyword>
<comment type="cofactor">
    <cofactor evidence="6">
        <name>FMN</name>
        <dbReference type="ChEBI" id="CHEBI:58210"/>
    </cofactor>
</comment>
<keyword evidence="1 6" id="KW-0813">Transport</keyword>
<keyword evidence="6" id="KW-1003">Cell membrane</keyword>
<dbReference type="OrthoDB" id="9794010at2"/>
<dbReference type="HAMAP" id="MF_00479">
    <property type="entry name" value="RsxG_RnfG"/>
    <property type="match status" value="1"/>
</dbReference>
<evidence type="ECO:0000256" key="2">
    <source>
        <dbReference type="ARBA" id="ARBA00022553"/>
    </source>
</evidence>
<sequence length="382" mass="40735">MKKLPSTLPNMILSLGIICLIIAGILALVNVATRDTIAQAETKAKVEAIKEIVPAFDNNPYEEQDTVALESEPRPLIVYPAMQGGQPVGYAIETYTDAGFAGHIDIMVGFDMQSQIVGFKVLKHEETPGLGAKIQEWFTSPAPNADLIRDVRGLDMSQASPLKVSKDGGKVDAITAATISSRAFIDAIERAYRVYQSVVGEGGPTAQPTESNCSLPEREVIDSLFNTLLPAYRLVNKEKTGTADDGTPWLIQSYGTNDMSETIGLLVVTTSDDDYEGRCLPMLVCFDNSGALTAFAIADVNATGKLISISENYGGNQDPATTKPSKKSLIGKKVTPASLKLREDGGSIDAVSGSTVSSRAILQGIARAQRIFVEASANESTK</sequence>
<keyword evidence="6 7" id="KW-1133">Transmembrane helix</keyword>
<proteinExistence type="inferred from homology"/>
<keyword evidence="6" id="KW-1278">Translocase</keyword>
<comment type="subcellular location">
    <subcellularLocation>
        <location evidence="6">Cell inner membrane</location>
        <topology evidence="6">Single-pass membrane protein</topology>
    </subcellularLocation>
</comment>
<evidence type="ECO:0000256" key="4">
    <source>
        <dbReference type="ARBA" id="ARBA00022643"/>
    </source>
</evidence>